<dbReference type="SUPFAM" id="SSF52047">
    <property type="entry name" value="RNI-like"/>
    <property type="match status" value="1"/>
</dbReference>
<keyword evidence="2" id="KW-1185">Reference proteome</keyword>
<sequence length="513" mass="57202">MHHVLTIPELVRVIVDEAGYGLLCPNAPTLVALALTCRGFLEPALDVLWSKQYRLDNLVKCLPEAIWIIPSGSPKTLTLSEPTRPTTQQDWDRFDFYAKRIRALEFDSLFLHKTGTRTLSKSLFRWLFSSRPSYHPLPTLTSLIWHGAESSEIRDYAHLLFGRQLSRLSIDTCSSMDSNSQTSEVPALLHLPERSPDIQELRLTTRRGFSVQPITGKFFASLKRLKFLTMESTMTEIPDILIGLSTLQNLTTVSLELSGRHRVGTSQKDEDRTGSGVVFRTLTKLTLRTATMSDANDILKTCRCPQLQLINVHGGTAQSADLEALNTMIRLINKHCVPTVLEAIEISAGEADEGTQVVQHITAASLRPLYDFHRLRSLHVISGADMYIILDDDSIEEMARSWPRIESLALWSDAATPWTTQTAMTLEGLVHLARYCPSLETLQIDVNTTGTTVSPLAKPGGGHYNRVLRELLAPRSHASGEPAYIAAFLYAIFPNLECINQGEDTDQVGEVRL</sequence>
<comment type="caution">
    <text evidence="1">The sequence shown here is derived from an EMBL/GenBank/DDBJ whole genome shotgun (WGS) entry which is preliminary data.</text>
</comment>
<organism evidence="1 2">
    <name type="scientific">Rhodofomes roseus</name>
    <dbReference type="NCBI Taxonomy" id="34475"/>
    <lineage>
        <taxon>Eukaryota</taxon>
        <taxon>Fungi</taxon>
        <taxon>Dikarya</taxon>
        <taxon>Basidiomycota</taxon>
        <taxon>Agaricomycotina</taxon>
        <taxon>Agaricomycetes</taxon>
        <taxon>Polyporales</taxon>
        <taxon>Rhodofomes</taxon>
    </lineage>
</organism>
<dbReference type="Proteomes" id="UP000814176">
    <property type="component" value="Unassembled WGS sequence"/>
</dbReference>
<reference evidence="1 2" key="1">
    <citation type="journal article" date="2021" name="Environ. Microbiol.">
        <title>Gene family expansions and transcriptome signatures uncover fungal adaptations to wood decay.</title>
        <authorList>
            <person name="Hage H."/>
            <person name="Miyauchi S."/>
            <person name="Viragh M."/>
            <person name="Drula E."/>
            <person name="Min B."/>
            <person name="Chaduli D."/>
            <person name="Navarro D."/>
            <person name="Favel A."/>
            <person name="Norest M."/>
            <person name="Lesage-Meessen L."/>
            <person name="Balint B."/>
            <person name="Merenyi Z."/>
            <person name="de Eugenio L."/>
            <person name="Morin E."/>
            <person name="Martinez A.T."/>
            <person name="Baldrian P."/>
            <person name="Stursova M."/>
            <person name="Martinez M.J."/>
            <person name="Novotny C."/>
            <person name="Magnuson J.K."/>
            <person name="Spatafora J.W."/>
            <person name="Maurice S."/>
            <person name="Pangilinan J."/>
            <person name="Andreopoulos W."/>
            <person name="LaButti K."/>
            <person name="Hundley H."/>
            <person name="Na H."/>
            <person name="Kuo A."/>
            <person name="Barry K."/>
            <person name="Lipzen A."/>
            <person name="Henrissat B."/>
            <person name="Riley R."/>
            <person name="Ahrendt S."/>
            <person name="Nagy L.G."/>
            <person name="Grigoriev I.V."/>
            <person name="Martin F."/>
            <person name="Rosso M.N."/>
        </authorList>
    </citation>
    <scope>NUCLEOTIDE SEQUENCE [LARGE SCALE GENOMIC DNA]</scope>
    <source>
        <strain evidence="1 2">CIRM-BRFM 1785</strain>
    </source>
</reference>
<dbReference type="GeneID" id="72008416"/>
<proteinExistence type="predicted"/>
<dbReference type="EMBL" id="JADCUA010000016">
    <property type="protein sequence ID" value="KAH9834041.1"/>
    <property type="molecule type" value="Genomic_DNA"/>
</dbReference>
<evidence type="ECO:0000313" key="1">
    <source>
        <dbReference type="EMBL" id="KAH9834041.1"/>
    </source>
</evidence>
<name>A0ABQ8K9I0_9APHY</name>
<dbReference type="InterPro" id="IPR032675">
    <property type="entry name" value="LRR_dom_sf"/>
</dbReference>
<dbReference type="RefSeq" id="XP_047776697.1">
    <property type="nucleotide sequence ID" value="XM_047927684.1"/>
</dbReference>
<evidence type="ECO:0008006" key="3">
    <source>
        <dbReference type="Google" id="ProtNLM"/>
    </source>
</evidence>
<dbReference type="Gene3D" id="3.80.10.10">
    <property type="entry name" value="Ribonuclease Inhibitor"/>
    <property type="match status" value="1"/>
</dbReference>
<gene>
    <name evidence="1" type="ORF">C8Q71DRAFT_859713</name>
</gene>
<protein>
    <recommendedName>
        <fullName evidence="3">F-box domain-containing protein</fullName>
    </recommendedName>
</protein>
<accession>A0ABQ8K9I0</accession>
<evidence type="ECO:0000313" key="2">
    <source>
        <dbReference type="Proteomes" id="UP000814176"/>
    </source>
</evidence>